<evidence type="ECO:0000313" key="3">
    <source>
        <dbReference type="Proteomes" id="UP001501116"/>
    </source>
</evidence>
<keyword evidence="1" id="KW-0812">Transmembrane</keyword>
<organism evidence="2 3">
    <name type="scientific">Amycolatopsis minnesotensis</name>
    <dbReference type="NCBI Taxonomy" id="337894"/>
    <lineage>
        <taxon>Bacteria</taxon>
        <taxon>Bacillati</taxon>
        <taxon>Actinomycetota</taxon>
        <taxon>Actinomycetes</taxon>
        <taxon>Pseudonocardiales</taxon>
        <taxon>Pseudonocardiaceae</taxon>
        <taxon>Amycolatopsis</taxon>
    </lineage>
</organism>
<keyword evidence="3" id="KW-1185">Reference proteome</keyword>
<dbReference type="RefSeq" id="WP_344417729.1">
    <property type="nucleotide sequence ID" value="NZ_BAAANN010000010.1"/>
</dbReference>
<evidence type="ECO:0000313" key="2">
    <source>
        <dbReference type="EMBL" id="GAA1956786.1"/>
    </source>
</evidence>
<reference evidence="2 3" key="1">
    <citation type="journal article" date="2019" name="Int. J. Syst. Evol. Microbiol.">
        <title>The Global Catalogue of Microorganisms (GCM) 10K type strain sequencing project: providing services to taxonomists for standard genome sequencing and annotation.</title>
        <authorList>
            <consortium name="The Broad Institute Genomics Platform"/>
            <consortium name="The Broad Institute Genome Sequencing Center for Infectious Disease"/>
            <person name="Wu L."/>
            <person name="Ma J."/>
        </authorList>
    </citation>
    <scope>NUCLEOTIDE SEQUENCE [LARGE SCALE GENOMIC DNA]</scope>
    <source>
        <strain evidence="2 3">JCM 14545</strain>
    </source>
</reference>
<dbReference type="Proteomes" id="UP001501116">
    <property type="component" value="Unassembled WGS sequence"/>
</dbReference>
<evidence type="ECO:0000256" key="1">
    <source>
        <dbReference type="SAM" id="Phobius"/>
    </source>
</evidence>
<dbReference type="EMBL" id="BAAANN010000010">
    <property type="protein sequence ID" value="GAA1956786.1"/>
    <property type="molecule type" value="Genomic_DNA"/>
</dbReference>
<protein>
    <recommendedName>
        <fullName evidence="4">ABC transporter permease</fullName>
    </recommendedName>
</protein>
<name>A0ABN2QSE4_9PSEU</name>
<feature type="transmembrane region" description="Helical" evidence="1">
    <location>
        <begin position="86"/>
        <end position="110"/>
    </location>
</feature>
<feature type="transmembrane region" description="Helical" evidence="1">
    <location>
        <begin position="193"/>
        <end position="215"/>
    </location>
</feature>
<accession>A0ABN2QSE4</accession>
<feature type="transmembrane region" description="Helical" evidence="1">
    <location>
        <begin position="116"/>
        <end position="137"/>
    </location>
</feature>
<gene>
    <name evidence="2" type="ORF">GCM10009754_28460</name>
</gene>
<proteinExistence type="predicted"/>
<sequence>MTAVIRSECAKLRANPVALGIGALAALVLVGGSAAAVLFGHVEPGSVLAAVVPFEMMPMVALMVTEEYRTGTAWLSFVATPRRWKVLLAKGALAAPVAFAAAVVASLVATAGAAGLAVRCGLSGVLVAVLGLGVGAITRHGATAVALSLAWGAVLERLLSGLPEIGPVLAPFLPLANLRYFCTGDELGIAFHWPSGVGAVYVLVVAAALSGWGAWKTERTSP</sequence>
<keyword evidence="1" id="KW-1133">Transmembrane helix</keyword>
<comment type="caution">
    <text evidence="2">The sequence shown here is derived from an EMBL/GenBank/DDBJ whole genome shotgun (WGS) entry which is preliminary data.</text>
</comment>
<evidence type="ECO:0008006" key="4">
    <source>
        <dbReference type="Google" id="ProtNLM"/>
    </source>
</evidence>
<keyword evidence="1" id="KW-0472">Membrane</keyword>